<reference evidence="1 2" key="2">
    <citation type="submission" date="2019-01" db="EMBL/GenBank/DDBJ databases">
        <title>The decoding of complex shrimp genome reveals the adaptation for benthos swimmer, frequently molting mechanism and breeding impact on genome.</title>
        <authorList>
            <person name="Sun Y."/>
            <person name="Gao Y."/>
            <person name="Yu Y."/>
        </authorList>
    </citation>
    <scope>NUCLEOTIDE SEQUENCE [LARGE SCALE GENOMIC DNA]</scope>
    <source>
        <tissue evidence="1">Muscle</tissue>
    </source>
</reference>
<accession>A0A3R7PI83</accession>
<organism evidence="1 2">
    <name type="scientific">Penaeus vannamei</name>
    <name type="common">Whiteleg shrimp</name>
    <name type="synonym">Litopenaeus vannamei</name>
    <dbReference type="NCBI Taxonomy" id="6689"/>
    <lineage>
        <taxon>Eukaryota</taxon>
        <taxon>Metazoa</taxon>
        <taxon>Ecdysozoa</taxon>
        <taxon>Arthropoda</taxon>
        <taxon>Crustacea</taxon>
        <taxon>Multicrustacea</taxon>
        <taxon>Malacostraca</taxon>
        <taxon>Eumalacostraca</taxon>
        <taxon>Eucarida</taxon>
        <taxon>Decapoda</taxon>
        <taxon>Dendrobranchiata</taxon>
        <taxon>Penaeoidea</taxon>
        <taxon>Penaeidae</taxon>
        <taxon>Penaeus</taxon>
    </lineage>
</organism>
<evidence type="ECO:0000313" key="1">
    <source>
        <dbReference type="EMBL" id="ROT67394.1"/>
    </source>
</evidence>
<dbReference type="SUPFAM" id="SSF52047">
    <property type="entry name" value="RNI-like"/>
    <property type="match status" value="1"/>
</dbReference>
<dbReference type="OrthoDB" id="6343673at2759"/>
<reference evidence="1 2" key="1">
    <citation type="submission" date="2018-04" db="EMBL/GenBank/DDBJ databases">
        <authorList>
            <person name="Zhang X."/>
            <person name="Yuan J."/>
            <person name="Li F."/>
            <person name="Xiang J."/>
        </authorList>
    </citation>
    <scope>NUCLEOTIDE SEQUENCE [LARGE SCALE GENOMIC DNA]</scope>
    <source>
        <tissue evidence="1">Muscle</tissue>
    </source>
</reference>
<comment type="caution">
    <text evidence="1">The sequence shown here is derived from an EMBL/GenBank/DDBJ whole genome shotgun (WGS) entry which is preliminary data.</text>
</comment>
<keyword evidence="2" id="KW-1185">Reference proteome</keyword>
<proteinExistence type="predicted"/>
<evidence type="ECO:0000313" key="2">
    <source>
        <dbReference type="Proteomes" id="UP000283509"/>
    </source>
</evidence>
<name>A0A3R7PI83_PENVA</name>
<dbReference type="Proteomes" id="UP000283509">
    <property type="component" value="Unassembled WGS sequence"/>
</dbReference>
<protein>
    <submittedName>
        <fullName evidence="1">Uncharacterized protein</fullName>
    </submittedName>
</protein>
<dbReference type="EMBL" id="QCYY01002814">
    <property type="protein sequence ID" value="ROT67394.1"/>
    <property type="molecule type" value="Genomic_DNA"/>
</dbReference>
<gene>
    <name evidence="1" type="ORF">C7M84_014525</name>
</gene>
<sequence>MHPKSLISICIDNIVSATIIYSLSHPPEITWPGVSQLWATLWRLPLQIPLRASRLLHAHLTHDLCEATLPLMTLLAAEARKVSLCPTDRRLASARFSDKMLKFIRLESQHELRDLDITGVDLGLDTSLLESLLPRCPNLCALKLGGNTSPGVLRAARACPIQVLHVSERLVWNPRVTEKDLVEIFFGVTDVQADQMLQNIKDAKPLNLNLSWPLLKDLCTGFCRASSPDTPKLKLKSCTVVSGEFVRVAVAVPDLEELTLISRGGCDHSTAEDLKVLRTLPSFKVLRLRDLRHFGQGDLSIVLDSLKLIGPKLVELELQGGKVGEACVGAQGSEDNGKTTVANPRYLRSSTINTT</sequence>
<dbReference type="AlphaFoldDB" id="A0A3R7PI83"/>
<dbReference type="InterPro" id="IPR032675">
    <property type="entry name" value="LRR_dom_sf"/>
</dbReference>
<dbReference type="Gene3D" id="3.80.10.10">
    <property type="entry name" value="Ribonuclease Inhibitor"/>
    <property type="match status" value="1"/>
</dbReference>